<dbReference type="InterPro" id="IPR043429">
    <property type="entry name" value="ArtM/GltK/GlnP/TcyL/YhdX-like"/>
</dbReference>
<dbReference type="SUPFAM" id="SSF161098">
    <property type="entry name" value="MetI-like"/>
    <property type="match status" value="1"/>
</dbReference>
<evidence type="ECO:0000256" key="1">
    <source>
        <dbReference type="ARBA" id="ARBA00004429"/>
    </source>
</evidence>
<keyword evidence="6" id="KW-0029">Amino-acid transport</keyword>
<feature type="transmembrane region" description="Helical" evidence="9">
    <location>
        <begin position="87"/>
        <end position="104"/>
    </location>
</feature>
<keyword evidence="3 9" id="KW-0813">Transport</keyword>
<evidence type="ECO:0000256" key="7">
    <source>
        <dbReference type="ARBA" id="ARBA00022989"/>
    </source>
</evidence>
<dbReference type="CDD" id="cd06261">
    <property type="entry name" value="TM_PBP2"/>
    <property type="match status" value="1"/>
</dbReference>
<evidence type="ECO:0000256" key="3">
    <source>
        <dbReference type="ARBA" id="ARBA00022448"/>
    </source>
</evidence>
<dbReference type="RefSeq" id="WP_284310888.1">
    <property type="nucleotide sequence ID" value="NZ_BSPC01000008.1"/>
</dbReference>
<evidence type="ECO:0000259" key="10">
    <source>
        <dbReference type="PROSITE" id="PS50928"/>
    </source>
</evidence>
<feature type="domain" description="ABC transmembrane type-1" evidence="10">
    <location>
        <begin position="19"/>
        <end position="207"/>
    </location>
</feature>
<organism evidence="11 12">
    <name type="scientific">Labrys miyagiensis</name>
    <dbReference type="NCBI Taxonomy" id="346912"/>
    <lineage>
        <taxon>Bacteria</taxon>
        <taxon>Pseudomonadati</taxon>
        <taxon>Pseudomonadota</taxon>
        <taxon>Alphaproteobacteria</taxon>
        <taxon>Hyphomicrobiales</taxon>
        <taxon>Xanthobacteraceae</taxon>
        <taxon>Labrys</taxon>
    </lineage>
</organism>
<evidence type="ECO:0000313" key="12">
    <source>
        <dbReference type="Proteomes" id="UP001156882"/>
    </source>
</evidence>
<evidence type="ECO:0000256" key="5">
    <source>
        <dbReference type="ARBA" id="ARBA00022692"/>
    </source>
</evidence>
<proteinExistence type="inferred from homology"/>
<comment type="similarity">
    <text evidence="2">Belongs to the binding-protein-dependent transport system permease family. HisMQ subfamily.</text>
</comment>
<keyword evidence="4" id="KW-1003">Cell membrane</keyword>
<dbReference type="NCBIfam" id="TIGR01726">
    <property type="entry name" value="HEQRo_perm_3TM"/>
    <property type="match status" value="1"/>
</dbReference>
<keyword evidence="7 9" id="KW-1133">Transmembrane helix</keyword>
<evidence type="ECO:0000256" key="8">
    <source>
        <dbReference type="ARBA" id="ARBA00023136"/>
    </source>
</evidence>
<protein>
    <submittedName>
        <fullName evidence="11">Amino acid ABC transporter permease</fullName>
    </submittedName>
</protein>
<keyword evidence="12" id="KW-1185">Reference proteome</keyword>
<evidence type="ECO:0000256" key="4">
    <source>
        <dbReference type="ARBA" id="ARBA00022475"/>
    </source>
</evidence>
<evidence type="ECO:0000256" key="2">
    <source>
        <dbReference type="ARBA" id="ARBA00010072"/>
    </source>
</evidence>
<reference evidence="12" key="1">
    <citation type="journal article" date="2019" name="Int. J. Syst. Evol. Microbiol.">
        <title>The Global Catalogue of Microorganisms (GCM) 10K type strain sequencing project: providing services to taxonomists for standard genome sequencing and annotation.</title>
        <authorList>
            <consortium name="The Broad Institute Genomics Platform"/>
            <consortium name="The Broad Institute Genome Sequencing Center for Infectious Disease"/>
            <person name="Wu L."/>
            <person name="Ma J."/>
        </authorList>
    </citation>
    <scope>NUCLEOTIDE SEQUENCE [LARGE SCALE GENOMIC DNA]</scope>
    <source>
        <strain evidence="12">NBRC 101365</strain>
    </source>
</reference>
<evidence type="ECO:0000256" key="9">
    <source>
        <dbReference type="RuleBase" id="RU363032"/>
    </source>
</evidence>
<evidence type="ECO:0000313" key="11">
    <source>
        <dbReference type="EMBL" id="GLS18056.1"/>
    </source>
</evidence>
<dbReference type="InterPro" id="IPR000515">
    <property type="entry name" value="MetI-like"/>
</dbReference>
<keyword evidence="5 9" id="KW-0812">Transmembrane</keyword>
<sequence length="218" mass="23834">MNSFLRKSADYLPFLLHGLGLTVLVTVLALVLASGMGLVWALLRTSGIRVFEVSTRLLIEFVRGIPLLVILLYVYFAAPDLGIDLSALQAGILGLAIAHSCYLAETFRAGIQAVDRGQFEAAQSIGMRRPLMMRRVILPQAFRITLAPYASNIVLLLKDSSLVSTISVADLTMHGKMLASSTFDSMTVFTLVALLYLSLTIPLNFLMHRVEASFSEGR</sequence>
<dbReference type="InterPro" id="IPR035906">
    <property type="entry name" value="MetI-like_sf"/>
</dbReference>
<gene>
    <name evidence="11" type="ORF">GCM10007874_10720</name>
</gene>
<feature type="transmembrane region" description="Helical" evidence="9">
    <location>
        <begin position="55"/>
        <end position="75"/>
    </location>
</feature>
<dbReference type="EMBL" id="BSPC01000008">
    <property type="protein sequence ID" value="GLS18056.1"/>
    <property type="molecule type" value="Genomic_DNA"/>
</dbReference>
<evidence type="ECO:0000256" key="6">
    <source>
        <dbReference type="ARBA" id="ARBA00022970"/>
    </source>
</evidence>
<dbReference type="InterPro" id="IPR010065">
    <property type="entry name" value="AA_ABC_transptr_permease_3TM"/>
</dbReference>
<dbReference type="Pfam" id="PF00528">
    <property type="entry name" value="BPD_transp_1"/>
    <property type="match status" value="1"/>
</dbReference>
<feature type="transmembrane region" description="Helical" evidence="9">
    <location>
        <begin position="136"/>
        <end position="157"/>
    </location>
</feature>
<dbReference type="Proteomes" id="UP001156882">
    <property type="component" value="Unassembled WGS sequence"/>
</dbReference>
<feature type="transmembrane region" description="Helical" evidence="9">
    <location>
        <begin position="177"/>
        <end position="199"/>
    </location>
</feature>
<dbReference type="Gene3D" id="1.10.3720.10">
    <property type="entry name" value="MetI-like"/>
    <property type="match status" value="1"/>
</dbReference>
<name>A0ABQ6CCE9_9HYPH</name>
<comment type="subcellular location">
    <subcellularLocation>
        <location evidence="1">Cell inner membrane</location>
        <topology evidence="1">Multi-pass membrane protein</topology>
    </subcellularLocation>
    <subcellularLocation>
        <location evidence="9">Cell membrane</location>
        <topology evidence="9">Multi-pass membrane protein</topology>
    </subcellularLocation>
</comment>
<dbReference type="PANTHER" id="PTHR30614">
    <property type="entry name" value="MEMBRANE COMPONENT OF AMINO ACID ABC TRANSPORTER"/>
    <property type="match status" value="1"/>
</dbReference>
<dbReference type="PANTHER" id="PTHR30614:SF0">
    <property type="entry name" value="L-CYSTINE TRANSPORT SYSTEM PERMEASE PROTEIN TCYL"/>
    <property type="match status" value="1"/>
</dbReference>
<keyword evidence="8 9" id="KW-0472">Membrane</keyword>
<feature type="transmembrane region" description="Helical" evidence="9">
    <location>
        <begin position="20"/>
        <end position="43"/>
    </location>
</feature>
<accession>A0ABQ6CCE9</accession>
<comment type="caution">
    <text evidence="11">The sequence shown here is derived from an EMBL/GenBank/DDBJ whole genome shotgun (WGS) entry which is preliminary data.</text>
</comment>
<dbReference type="PROSITE" id="PS50928">
    <property type="entry name" value="ABC_TM1"/>
    <property type="match status" value="1"/>
</dbReference>